<evidence type="ECO:0000256" key="1">
    <source>
        <dbReference type="ARBA" id="ARBA00004273"/>
    </source>
</evidence>
<comment type="caution">
    <text evidence="12">The sequence shown here is derived from an EMBL/GenBank/DDBJ whole genome shotgun (WGS) entry which is preliminary data.</text>
</comment>
<accession>A0A504YIG0</accession>
<feature type="domain" description="Tim44-like" evidence="11">
    <location>
        <begin position="254"/>
        <end position="402"/>
    </location>
</feature>
<dbReference type="PANTHER" id="PTHR10721:SF1">
    <property type="entry name" value="MITOCHONDRIAL IMPORT INNER MEMBRANE TRANSLOCASE SUBUNIT TIM44"/>
    <property type="match status" value="1"/>
</dbReference>
<dbReference type="InterPro" id="IPR039544">
    <property type="entry name" value="Tim44-like"/>
</dbReference>
<gene>
    <name evidence="12" type="ORF">FGIG_09978</name>
</gene>
<dbReference type="SMART" id="SM00978">
    <property type="entry name" value="Tim44"/>
    <property type="match status" value="1"/>
</dbReference>
<protein>
    <submittedName>
        <fullName evidence="12">Mitochondrial import inner membrane translocase subunit TIM44</fullName>
    </submittedName>
</protein>
<evidence type="ECO:0000256" key="9">
    <source>
        <dbReference type="ARBA" id="ARBA00023136"/>
    </source>
</evidence>
<dbReference type="GO" id="GO:0051087">
    <property type="term" value="F:protein-folding chaperone binding"/>
    <property type="evidence" value="ECO:0007669"/>
    <property type="project" value="InterPro"/>
</dbReference>
<dbReference type="InterPro" id="IPR007379">
    <property type="entry name" value="Tim44-like_dom"/>
</dbReference>
<keyword evidence="4" id="KW-0999">Mitochondrion inner membrane</keyword>
<evidence type="ECO:0000256" key="4">
    <source>
        <dbReference type="ARBA" id="ARBA00022792"/>
    </source>
</evidence>
<organism evidence="12 13">
    <name type="scientific">Fasciola gigantica</name>
    <name type="common">Giant liver fluke</name>
    <dbReference type="NCBI Taxonomy" id="46835"/>
    <lineage>
        <taxon>Eukaryota</taxon>
        <taxon>Metazoa</taxon>
        <taxon>Spiralia</taxon>
        <taxon>Lophotrochozoa</taxon>
        <taxon>Platyhelminthes</taxon>
        <taxon>Trematoda</taxon>
        <taxon>Digenea</taxon>
        <taxon>Plagiorchiida</taxon>
        <taxon>Echinostomata</taxon>
        <taxon>Echinostomatoidea</taxon>
        <taxon>Fasciolidae</taxon>
        <taxon>Fasciola</taxon>
    </lineage>
</organism>
<dbReference type="InterPro" id="IPR017303">
    <property type="entry name" value="Tim44"/>
</dbReference>
<dbReference type="Gene3D" id="3.10.450.240">
    <property type="match status" value="1"/>
</dbReference>
<dbReference type="Pfam" id="PF04280">
    <property type="entry name" value="Tim44"/>
    <property type="match status" value="1"/>
</dbReference>
<keyword evidence="6" id="KW-0809">Transit peptide</keyword>
<dbReference type="STRING" id="46835.A0A504YIG0"/>
<keyword evidence="10" id="KW-0175">Coiled coil</keyword>
<sequence>MKGVLQAARCVSLSEVNKHVSSHPVVYQRSYASKGFVQSLIDKVKEESSRDSELKENIRKFREETAKLEQSKEIQSVRQFYKKIEKELPADTVEKVRDKFQYVREKIKEEGQSLAKNETLKKSFDNLSRAGEQIRDATKSLGDAEILKVALKVTVLFLRKYISRVLKQLNKSCSLIGQKCIILQVSVLWVFVYEYAEVLKTRRELVGKTEEKIIQPDSESSGVVVHKDSKWYSAWQDFKDNNQYVQKFFDLKAQYEESDHLLARSIRFVSDKVSHLFGKPSSLLMTAIVRCDLKILKDWCYEAPFNVLATPLRQIQEQGLISESRVLDVHNVDIQMGKMMEQGPVLVITFQAQQINCIRDKTGTVREGDPHKVLRVTHVWALCRDQSEFHPWAAWRLLDIAMMPTEQWL</sequence>
<reference evidence="12 13" key="1">
    <citation type="submission" date="2019-04" db="EMBL/GenBank/DDBJ databases">
        <title>Annotation for the trematode Fasciola gigantica.</title>
        <authorList>
            <person name="Choi Y.-J."/>
        </authorList>
    </citation>
    <scope>NUCLEOTIDE SEQUENCE [LARGE SCALE GENOMIC DNA]</scope>
    <source>
        <strain evidence="12">Uganda_cow_1</strain>
    </source>
</reference>
<keyword evidence="8" id="KW-0496">Mitochondrion</keyword>
<comment type="subcellular location">
    <subcellularLocation>
        <location evidence="1">Mitochondrion inner membrane</location>
    </subcellularLocation>
</comment>
<dbReference type="PANTHER" id="PTHR10721">
    <property type="entry name" value="MITOCHONDRIAL IMPORT INNER MEMBRANE TRANSLOCASE SUBUNIT TIM44"/>
    <property type="match status" value="1"/>
</dbReference>
<dbReference type="EMBL" id="SUNJ01012917">
    <property type="protein sequence ID" value="TPP57680.1"/>
    <property type="molecule type" value="Genomic_DNA"/>
</dbReference>
<evidence type="ECO:0000313" key="12">
    <source>
        <dbReference type="EMBL" id="TPP57680.1"/>
    </source>
</evidence>
<dbReference type="OrthoDB" id="10265990at2759"/>
<name>A0A504YIG0_FASGI</name>
<feature type="coiled-coil region" evidence="10">
    <location>
        <begin position="44"/>
        <end position="71"/>
    </location>
</feature>
<keyword evidence="9" id="KW-0472">Membrane</keyword>
<evidence type="ECO:0000256" key="6">
    <source>
        <dbReference type="ARBA" id="ARBA00022946"/>
    </source>
</evidence>
<evidence type="ECO:0000313" key="13">
    <source>
        <dbReference type="Proteomes" id="UP000316759"/>
    </source>
</evidence>
<evidence type="ECO:0000256" key="3">
    <source>
        <dbReference type="ARBA" id="ARBA00022448"/>
    </source>
</evidence>
<dbReference type="GO" id="GO:0005743">
    <property type="term" value="C:mitochondrial inner membrane"/>
    <property type="evidence" value="ECO:0007669"/>
    <property type="project" value="UniProtKB-SubCell"/>
</dbReference>
<comment type="similarity">
    <text evidence="2">Belongs to the Tim44 family.</text>
</comment>
<keyword evidence="5" id="KW-0653">Protein transport</keyword>
<keyword evidence="3" id="KW-0813">Transport</keyword>
<dbReference type="Proteomes" id="UP000316759">
    <property type="component" value="Unassembled WGS sequence"/>
</dbReference>
<keyword evidence="7" id="KW-0811">Translocation</keyword>
<dbReference type="SUPFAM" id="SSF54427">
    <property type="entry name" value="NTF2-like"/>
    <property type="match status" value="1"/>
</dbReference>
<evidence type="ECO:0000256" key="7">
    <source>
        <dbReference type="ARBA" id="ARBA00023010"/>
    </source>
</evidence>
<dbReference type="InterPro" id="IPR032710">
    <property type="entry name" value="NTF2-like_dom_sf"/>
</dbReference>
<evidence type="ECO:0000256" key="10">
    <source>
        <dbReference type="SAM" id="Coils"/>
    </source>
</evidence>
<dbReference type="GO" id="GO:0030150">
    <property type="term" value="P:protein import into mitochondrial matrix"/>
    <property type="evidence" value="ECO:0007669"/>
    <property type="project" value="InterPro"/>
</dbReference>
<evidence type="ECO:0000256" key="8">
    <source>
        <dbReference type="ARBA" id="ARBA00023128"/>
    </source>
</evidence>
<keyword evidence="13" id="KW-1185">Reference proteome</keyword>
<dbReference type="AlphaFoldDB" id="A0A504YIG0"/>
<proteinExistence type="inferred from homology"/>
<evidence type="ECO:0000259" key="11">
    <source>
        <dbReference type="SMART" id="SM00978"/>
    </source>
</evidence>
<dbReference type="PIRSF" id="PIRSF037871">
    <property type="entry name" value="TIM44"/>
    <property type="match status" value="1"/>
</dbReference>
<evidence type="ECO:0000256" key="5">
    <source>
        <dbReference type="ARBA" id="ARBA00022927"/>
    </source>
</evidence>
<evidence type="ECO:0000256" key="2">
    <source>
        <dbReference type="ARBA" id="ARBA00009597"/>
    </source>
</evidence>